<accession>A0A8T0KSW6</accession>
<evidence type="ECO:0000313" key="1">
    <source>
        <dbReference type="EMBL" id="KAG2402222.1"/>
    </source>
</evidence>
<proteinExistence type="predicted"/>
<name>A0A8T0KSW6_PHAAN</name>
<evidence type="ECO:0000313" key="2">
    <source>
        <dbReference type="Proteomes" id="UP000743370"/>
    </source>
</evidence>
<organism evidence="1 2">
    <name type="scientific">Phaseolus angularis</name>
    <name type="common">Azuki bean</name>
    <name type="synonym">Vigna angularis</name>
    <dbReference type="NCBI Taxonomy" id="3914"/>
    <lineage>
        <taxon>Eukaryota</taxon>
        <taxon>Viridiplantae</taxon>
        <taxon>Streptophyta</taxon>
        <taxon>Embryophyta</taxon>
        <taxon>Tracheophyta</taxon>
        <taxon>Spermatophyta</taxon>
        <taxon>Magnoliopsida</taxon>
        <taxon>eudicotyledons</taxon>
        <taxon>Gunneridae</taxon>
        <taxon>Pentapetalae</taxon>
        <taxon>rosids</taxon>
        <taxon>fabids</taxon>
        <taxon>Fabales</taxon>
        <taxon>Fabaceae</taxon>
        <taxon>Papilionoideae</taxon>
        <taxon>50 kb inversion clade</taxon>
        <taxon>NPAAA clade</taxon>
        <taxon>indigoferoid/millettioid clade</taxon>
        <taxon>Phaseoleae</taxon>
        <taxon>Vigna</taxon>
    </lineage>
</organism>
<reference evidence="1 2" key="1">
    <citation type="submission" date="2020-05" db="EMBL/GenBank/DDBJ databases">
        <title>Vigna angularis (adzuki bean) Var. LongXiaoDou No. 4 denovo assembly.</title>
        <authorList>
            <person name="Xiang H."/>
        </authorList>
    </citation>
    <scope>NUCLEOTIDE SEQUENCE [LARGE SCALE GENOMIC DNA]</scope>
    <source>
        <tissue evidence="1">Leaf</tissue>
    </source>
</reference>
<dbReference type="Proteomes" id="UP000743370">
    <property type="component" value="Unassembled WGS sequence"/>
</dbReference>
<sequence>MAHGVREMITIAQPLHLVGQDMLCELIHLSRPRGYNEFVSVAEGLFLLKLCTIEESRSLVDSGGAFFLPSVEPYQHFINRGVFGKERLGIREWRMDLPECGRISVSPRDKALFKHIFNKYQSTSDEATRKLTVAVVTNVVPLQKDKSFCHHHGESSSSTCSPKRSRQGVESSVPLIDGIFSTDYCLGEKVSFNLTDAKREIYKGLSLIQRCCML</sequence>
<comment type="caution">
    <text evidence="1">The sequence shown here is derived from an EMBL/GenBank/DDBJ whole genome shotgun (WGS) entry which is preliminary data.</text>
</comment>
<protein>
    <submittedName>
        <fullName evidence="1">Uncharacterized protein</fullName>
    </submittedName>
</protein>
<dbReference type="EMBL" id="JABFOF010000003">
    <property type="protein sequence ID" value="KAG2402222.1"/>
    <property type="molecule type" value="Genomic_DNA"/>
</dbReference>
<dbReference type="AlphaFoldDB" id="A0A8T0KSW6"/>
<gene>
    <name evidence="1" type="ORF">HKW66_Vig0234180</name>
</gene>